<sequence>MSDYAGTDTFRGSAARAQTPEHTLRARAQQVPVFHGASGRTTARPLNTQKLPPSSFRDSPASRAPSRPGSRAGAYTPSMDNPPMHEYVPGNPKDPLDVEVAEIVNSIAHGLLIERVDPPLRKIPKEGEEIKAQYAFSNSLSRKVVTCRLTTLMRPGKAAGDATTKKVMCRVGGGWQDLSHYVLNRQAGM</sequence>
<feature type="region of interest" description="Disordered" evidence="4">
    <location>
        <begin position="1"/>
        <end position="91"/>
    </location>
</feature>
<keyword evidence="2" id="KW-0963">Cytoplasm</keyword>
<gene>
    <name evidence="6" type="ORF">LshimejAT787_1005390</name>
</gene>
<dbReference type="GO" id="GO:0008017">
    <property type="term" value="F:microtubule binding"/>
    <property type="evidence" value="ECO:0007669"/>
    <property type="project" value="InterPro"/>
</dbReference>
<accession>A0A9P3PUV1</accession>
<evidence type="ECO:0000313" key="6">
    <source>
        <dbReference type="EMBL" id="GLB41939.1"/>
    </source>
</evidence>
<dbReference type="Gene3D" id="3.30.920.20">
    <property type="entry name" value="Gas2-like domain"/>
    <property type="match status" value="1"/>
</dbReference>
<comment type="subcellular location">
    <subcellularLocation>
        <location evidence="1">Cytoplasm</location>
        <location evidence="1">Cytoskeleton</location>
    </subcellularLocation>
</comment>
<dbReference type="Proteomes" id="UP001063166">
    <property type="component" value="Unassembled WGS sequence"/>
</dbReference>
<protein>
    <submittedName>
        <fullName evidence="6">Yeast cortical protein KAR9</fullName>
    </submittedName>
</protein>
<feature type="domain" description="GAR" evidence="5">
    <location>
        <begin position="91"/>
        <end position="189"/>
    </location>
</feature>
<dbReference type="InterPro" id="IPR003108">
    <property type="entry name" value="GAR_dom"/>
</dbReference>
<dbReference type="OrthoDB" id="5559380at2759"/>
<evidence type="ECO:0000256" key="2">
    <source>
        <dbReference type="ARBA" id="ARBA00022490"/>
    </source>
</evidence>
<dbReference type="EMBL" id="BRPK01000010">
    <property type="protein sequence ID" value="GLB41939.1"/>
    <property type="molecule type" value="Genomic_DNA"/>
</dbReference>
<comment type="caution">
    <text evidence="6">The sequence shown here is derived from an EMBL/GenBank/DDBJ whole genome shotgun (WGS) entry which is preliminary data.</text>
</comment>
<keyword evidence="3" id="KW-0206">Cytoskeleton</keyword>
<dbReference type="GO" id="GO:0005856">
    <property type="term" value="C:cytoskeleton"/>
    <property type="evidence" value="ECO:0007669"/>
    <property type="project" value="UniProtKB-SubCell"/>
</dbReference>
<feature type="compositionally biased region" description="Polar residues" evidence="4">
    <location>
        <begin position="39"/>
        <end position="51"/>
    </location>
</feature>
<feature type="compositionally biased region" description="Low complexity" evidence="4">
    <location>
        <begin position="52"/>
        <end position="74"/>
    </location>
</feature>
<dbReference type="AlphaFoldDB" id="A0A9P3PUV1"/>
<dbReference type="SUPFAM" id="SSF143575">
    <property type="entry name" value="GAS2 domain-like"/>
    <property type="match status" value="1"/>
</dbReference>
<keyword evidence="7" id="KW-1185">Reference proteome</keyword>
<name>A0A9P3PUV1_LYOSH</name>
<evidence type="ECO:0000256" key="4">
    <source>
        <dbReference type="SAM" id="MobiDB-lite"/>
    </source>
</evidence>
<reference evidence="6" key="1">
    <citation type="submission" date="2022-07" db="EMBL/GenBank/DDBJ databases">
        <title>The genome of Lyophyllum shimeji provides insight into the initial evolution of ectomycorrhizal fungal genome.</title>
        <authorList>
            <person name="Kobayashi Y."/>
            <person name="Shibata T."/>
            <person name="Hirakawa H."/>
            <person name="Shigenobu S."/>
            <person name="Nishiyama T."/>
            <person name="Yamada A."/>
            <person name="Hasebe M."/>
            <person name="Kawaguchi M."/>
        </authorList>
    </citation>
    <scope>NUCLEOTIDE SEQUENCE</scope>
    <source>
        <strain evidence="6">AT787</strain>
    </source>
</reference>
<evidence type="ECO:0000313" key="7">
    <source>
        <dbReference type="Proteomes" id="UP001063166"/>
    </source>
</evidence>
<evidence type="ECO:0000256" key="1">
    <source>
        <dbReference type="ARBA" id="ARBA00004245"/>
    </source>
</evidence>
<dbReference type="InterPro" id="IPR036534">
    <property type="entry name" value="GAR_dom_sf"/>
</dbReference>
<proteinExistence type="predicted"/>
<evidence type="ECO:0000259" key="5">
    <source>
        <dbReference type="PROSITE" id="PS51460"/>
    </source>
</evidence>
<dbReference type="PROSITE" id="PS51460">
    <property type="entry name" value="GAR"/>
    <property type="match status" value="1"/>
</dbReference>
<dbReference type="Pfam" id="PF02187">
    <property type="entry name" value="GAS2"/>
    <property type="match status" value="1"/>
</dbReference>
<evidence type="ECO:0000256" key="3">
    <source>
        <dbReference type="ARBA" id="ARBA00023212"/>
    </source>
</evidence>
<organism evidence="6 7">
    <name type="scientific">Lyophyllum shimeji</name>
    <name type="common">Hon-shimeji</name>
    <name type="synonym">Tricholoma shimeji</name>
    <dbReference type="NCBI Taxonomy" id="47721"/>
    <lineage>
        <taxon>Eukaryota</taxon>
        <taxon>Fungi</taxon>
        <taxon>Dikarya</taxon>
        <taxon>Basidiomycota</taxon>
        <taxon>Agaricomycotina</taxon>
        <taxon>Agaricomycetes</taxon>
        <taxon>Agaricomycetidae</taxon>
        <taxon>Agaricales</taxon>
        <taxon>Tricholomatineae</taxon>
        <taxon>Lyophyllaceae</taxon>
        <taxon>Lyophyllum</taxon>
    </lineage>
</organism>